<keyword evidence="3" id="KW-0217">Developmental protein</keyword>
<dbReference type="GO" id="GO:0007224">
    <property type="term" value="P:smoothened signaling pathway"/>
    <property type="evidence" value="ECO:0007669"/>
    <property type="project" value="TreeGrafter"/>
</dbReference>
<dbReference type="InterPro" id="IPR009045">
    <property type="entry name" value="Zn_M74/Hedgehog-like"/>
</dbReference>
<sequence length="379" mass="43612">MHFGKIIFLITTVELIKACGSGRRFYRGSKHQKLVPLVFKQHVPNYSEQSIAASGKFSAKVRRDSKEFQKLAFVDKSSDIIFKDNEGTGADRLMTQRCKDKLNSLSIMVANEWPGIKVRVIEAYDEDDQHQEESLHYEGRALDITTSDIDKSKYGMLARLAVLAGFDWVYYESRYYVHCSCKPDDLTSTFGGGCFSLNSTVQTNYGLRTLTELKKGDLIQTINSDGQLIFTEFLTFLHFSVNTLTTFTKLILEDGRKLLLTDNHLIYTRRKGMIFSRDLLINDELKSEKEYIKIISIDRINQIGYSAPLTKHGTLLVNGLWCSCYAEVFSHDLAHVSMKPIRLLPIFAEHVINYYVWFLVHLGRFVLPENYWFDSHFSQ</sequence>
<dbReference type="InterPro" id="IPR001657">
    <property type="entry name" value="Hedgehog"/>
</dbReference>
<accession>A0A7I8VUN4</accession>
<dbReference type="GO" id="GO:0007267">
    <property type="term" value="P:cell-cell signaling"/>
    <property type="evidence" value="ECO:0007669"/>
    <property type="project" value="InterPro"/>
</dbReference>
<dbReference type="GO" id="GO:0010468">
    <property type="term" value="P:regulation of gene expression"/>
    <property type="evidence" value="ECO:0007669"/>
    <property type="project" value="TreeGrafter"/>
</dbReference>
<dbReference type="Pfam" id="PF01085">
    <property type="entry name" value="HH_signal"/>
    <property type="match status" value="1"/>
</dbReference>
<dbReference type="InterPro" id="IPR050387">
    <property type="entry name" value="Hedgehog_Signaling"/>
</dbReference>
<evidence type="ECO:0000256" key="14">
    <source>
        <dbReference type="ARBA" id="ARBA00023288"/>
    </source>
</evidence>
<evidence type="ECO:0000256" key="6">
    <source>
        <dbReference type="ARBA" id="ARBA00022679"/>
    </source>
</evidence>
<keyword evidence="13" id="KW-0564">Palmitate</keyword>
<evidence type="ECO:0000256" key="11">
    <source>
        <dbReference type="ARBA" id="ARBA00022837"/>
    </source>
</evidence>
<keyword evidence="8 16" id="KW-0732">Signal</keyword>
<keyword evidence="10" id="KW-0068">Autocatalytic cleavage</keyword>
<reference evidence="18 19" key="1">
    <citation type="submission" date="2020-08" db="EMBL/GenBank/DDBJ databases">
        <authorList>
            <person name="Hejnol A."/>
        </authorList>
    </citation>
    <scope>NUCLEOTIDE SEQUENCE [LARGE SCALE GENOMIC DNA]</scope>
</reference>
<comment type="similarity">
    <text evidence="2">Belongs to the hedgehog family.</text>
</comment>
<dbReference type="SUPFAM" id="SSF55166">
    <property type="entry name" value="Hedgehog/DD-peptidase"/>
    <property type="match status" value="1"/>
</dbReference>
<dbReference type="PROSITE" id="PS50817">
    <property type="entry name" value="INTEIN_N_TER"/>
    <property type="match status" value="1"/>
</dbReference>
<evidence type="ECO:0000313" key="19">
    <source>
        <dbReference type="Proteomes" id="UP000549394"/>
    </source>
</evidence>
<evidence type="ECO:0000256" key="10">
    <source>
        <dbReference type="ARBA" id="ARBA00022813"/>
    </source>
</evidence>
<dbReference type="GO" id="GO:0016740">
    <property type="term" value="F:transferase activity"/>
    <property type="evidence" value="ECO:0007669"/>
    <property type="project" value="UniProtKB-KW"/>
</dbReference>
<evidence type="ECO:0000256" key="7">
    <source>
        <dbReference type="ARBA" id="ARBA00022723"/>
    </source>
</evidence>
<dbReference type="Pfam" id="PF01079">
    <property type="entry name" value="Hint"/>
    <property type="match status" value="1"/>
</dbReference>
<comment type="catalytic activity">
    <reaction evidence="15">
        <text>glycyl-L-cysteinyl-[protein] + cholesterol + H(+) = [protein]-C-terminal glycyl cholesterol ester + N-terminal L-cysteinyl-[protein]</text>
        <dbReference type="Rhea" id="RHEA:59504"/>
        <dbReference type="Rhea" id="RHEA-COMP:12707"/>
        <dbReference type="Rhea" id="RHEA-COMP:15369"/>
        <dbReference type="Rhea" id="RHEA-COMP:15374"/>
        <dbReference type="ChEBI" id="CHEBI:15378"/>
        <dbReference type="ChEBI" id="CHEBI:16113"/>
        <dbReference type="ChEBI" id="CHEBI:65250"/>
        <dbReference type="ChEBI" id="CHEBI:143135"/>
        <dbReference type="ChEBI" id="CHEBI:143140"/>
    </reaction>
    <physiologicalReaction direction="left-to-right" evidence="15">
        <dbReference type="Rhea" id="RHEA:59505"/>
    </physiologicalReaction>
</comment>
<dbReference type="Proteomes" id="UP000549394">
    <property type="component" value="Unassembled WGS sequence"/>
</dbReference>
<keyword evidence="9" id="KW-0378">Hydrolase</keyword>
<evidence type="ECO:0000256" key="13">
    <source>
        <dbReference type="ARBA" id="ARBA00023139"/>
    </source>
</evidence>
<dbReference type="Gene3D" id="3.30.1380.10">
    <property type="match status" value="1"/>
</dbReference>
<dbReference type="InterPro" id="IPR001767">
    <property type="entry name" value="Hedgehog_Hint"/>
</dbReference>
<keyword evidence="7" id="KW-0479">Metal-binding</keyword>
<dbReference type="PANTHER" id="PTHR11889:SF31">
    <property type="entry name" value="PROTEIN HEDGEHOG"/>
    <property type="match status" value="1"/>
</dbReference>
<dbReference type="PANTHER" id="PTHR11889">
    <property type="entry name" value="HEDGEHOG"/>
    <property type="match status" value="1"/>
</dbReference>
<dbReference type="GO" id="GO:0016539">
    <property type="term" value="P:intein-mediated protein splicing"/>
    <property type="evidence" value="ECO:0007669"/>
    <property type="project" value="InterPro"/>
</dbReference>
<dbReference type="GO" id="GO:0005509">
    <property type="term" value="F:calcium ion binding"/>
    <property type="evidence" value="ECO:0007669"/>
    <property type="project" value="TreeGrafter"/>
</dbReference>
<comment type="subcellular location">
    <subcellularLocation>
        <location evidence="1">Cell membrane</location>
        <topology evidence="1">Lipid-anchor</topology>
    </subcellularLocation>
</comment>
<dbReference type="OrthoDB" id="5212at2759"/>
<dbReference type="EMBL" id="CAJFCJ010000012">
    <property type="protein sequence ID" value="CAD5120051.1"/>
    <property type="molecule type" value="Genomic_DNA"/>
</dbReference>
<evidence type="ECO:0000256" key="5">
    <source>
        <dbReference type="ARBA" id="ARBA00022670"/>
    </source>
</evidence>
<dbReference type="InterPro" id="IPR036844">
    <property type="entry name" value="Hint_dom_sf"/>
</dbReference>
<evidence type="ECO:0000256" key="8">
    <source>
        <dbReference type="ARBA" id="ARBA00022729"/>
    </source>
</evidence>
<organism evidence="18 19">
    <name type="scientific">Dimorphilus gyrociliatus</name>
    <dbReference type="NCBI Taxonomy" id="2664684"/>
    <lineage>
        <taxon>Eukaryota</taxon>
        <taxon>Metazoa</taxon>
        <taxon>Spiralia</taxon>
        <taxon>Lophotrochozoa</taxon>
        <taxon>Annelida</taxon>
        <taxon>Polychaeta</taxon>
        <taxon>Polychaeta incertae sedis</taxon>
        <taxon>Dinophilidae</taxon>
        <taxon>Dimorphilus</taxon>
    </lineage>
</organism>
<keyword evidence="12" id="KW-0472">Membrane</keyword>
<dbReference type="GO" id="GO:0005615">
    <property type="term" value="C:extracellular space"/>
    <property type="evidence" value="ECO:0007669"/>
    <property type="project" value="TreeGrafter"/>
</dbReference>
<evidence type="ECO:0000256" key="12">
    <source>
        <dbReference type="ARBA" id="ARBA00023136"/>
    </source>
</evidence>
<keyword evidence="4" id="KW-1003">Cell membrane</keyword>
<evidence type="ECO:0000259" key="17">
    <source>
        <dbReference type="SMART" id="SM00306"/>
    </source>
</evidence>
<dbReference type="GO" id="GO:0001708">
    <property type="term" value="P:cell fate specification"/>
    <property type="evidence" value="ECO:0007669"/>
    <property type="project" value="TreeGrafter"/>
</dbReference>
<evidence type="ECO:0000256" key="9">
    <source>
        <dbReference type="ARBA" id="ARBA00022801"/>
    </source>
</evidence>
<dbReference type="GO" id="GO:0008233">
    <property type="term" value="F:peptidase activity"/>
    <property type="evidence" value="ECO:0007669"/>
    <property type="project" value="UniProtKB-KW"/>
</dbReference>
<keyword evidence="11" id="KW-0106">Calcium</keyword>
<evidence type="ECO:0000313" key="18">
    <source>
        <dbReference type="EMBL" id="CAD5120051.1"/>
    </source>
</evidence>
<dbReference type="PRINTS" id="PR00632">
    <property type="entry name" value="SONICHHOG"/>
</dbReference>
<keyword evidence="19" id="KW-1185">Reference proteome</keyword>
<feature type="signal peptide" evidence="16">
    <location>
        <begin position="1"/>
        <end position="18"/>
    </location>
</feature>
<feature type="chain" id="PRO_5029841665" evidence="16">
    <location>
        <begin position="19"/>
        <end position="379"/>
    </location>
</feature>
<comment type="caution">
    <text evidence="18">The sequence shown here is derived from an EMBL/GenBank/DDBJ whole genome shotgun (WGS) entry which is preliminary data.</text>
</comment>
<protein>
    <submittedName>
        <fullName evidence="18">DgyrCDS8633</fullName>
    </submittedName>
</protein>
<keyword evidence="14" id="KW-0449">Lipoprotein</keyword>
<evidence type="ECO:0000256" key="1">
    <source>
        <dbReference type="ARBA" id="ARBA00004193"/>
    </source>
</evidence>
<evidence type="ECO:0000256" key="2">
    <source>
        <dbReference type="ARBA" id="ARBA00010649"/>
    </source>
</evidence>
<evidence type="ECO:0000256" key="4">
    <source>
        <dbReference type="ARBA" id="ARBA00022475"/>
    </source>
</evidence>
<dbReference type="SMART" id="SM00306">
    <property type="entry name" value="HintN"/>
    <property type="match status" value="1"/>
</dbReference>
<dbReference type="GO" id="GO:0005113">
    <property type="term" value="F:patched binding"/>
    <property type="evidence" value="ECO:0007669"/>
    <property type="project" value="TreeGrafter"/>
</dbReference>
<dbReference type="AlphaFoldDB" id="A0A7I8VUN4"/>
<dbReference type="GO" id="GO:0005886">
    <property type="term" value="C:plasma membrane"/>
    <property type="evidence" value="ECO:0007669"/>
    <property type="project" value="UniProtKB-SubCell"/>
</dbReference>
<dbReference type="InterPro" id="IPR006141">
    <property type="entry name" value="Intein_N"/>
</dbReference>
<evidence type="ECO:0000256" key="15">
    <source>
        <dbReference type="ARBA" id="ARBA00048589"/>
    </source>
</evidence>
<evidence type="ECO:0000256" key="16">
    <source>
        <dbReference type="SAM" id="SignalP"/>
    </source>
</evidence>
<keyword evidence="5" id="KW-0645">Protease</keyword>
<dbReference type="Gene3D" id="2.170.16.10">
    <property type="entry name" value="Hedgehog/Intein (Hint) domain"/>
    <property type="match status" value="1"/>
</dbReference>
<dbReference type="InterPro" id="IPR003587">
    <property type="entry name" value="Hint_dom_N"/>
</dbReference>
<dbReference type="SUPFAM" id="SSF51294">
    <property type="entry name" value="Hedgehog/intein (Hint) domain"/>
    <property type="match status" value="1"/>
</dbReference>
<dbReference type="InterPro" id="IPR000320">
    <property type="entry name" value="Hedgehog_signalling_dom"/>
</dbReference>
<feature type="domain" description="Hint" evidence="17">
    <location>
        <begin position="192"/>
        <end position="289"/>
    </location>
</feature>
<keyword evidence="6" id="KW-0808">Transferase</keyword>
<proteinExistence type="inferred from homology"/>
<dbReference type="GO" id="GO:0016540">
    <property type="term" value="P:protein autoprocessing"/>
    <property type="evidence" value="ECO:0007669"/>
    <property type="project" value="InterPro"/>
</dbReference>
<dbReference type="GO" id="GO:0048731">
    <property type="term" value="P:system development"/>
    <property type="evidence" value="ECO:0007669"/>
    <property type="project" value="UniProtKB-ARBA"/>
</dbReference>
<gene>
    <name evidence="18" type="ORF">DGYR_LOCUS8207</name>
</gene>
<evidence type="ECO:0000256" key="3">
    <source>
        <dbReference type="ARBA" id="ARBA00022473"/>
    </source>
</evidence>
<name>A0A7I8VUN4_9ANNE</name>
<dbReference type="CDD" id="cd00081">
    <property type="entry name" value="Hint"/>
    <property type="match status" value="1"/>
</dbReference>
<dbReference type="FunFam" id="3.30.1380.10:FF:000001">
    <property type="entry name" value="Indian hedgehog"/>
    <property type="match status" value="1"/>
</dbReference>